<feature type="region of interest" description="Disordered" evidence="1">
    <location>
        <begin position="28"/>
        <end position="59"/>
    </location>
</feature>
<protein>
    <submittedName>
        <fullName evidence="2">Uncharacterized protein</fullName>
    </submittedName>
</protein>
<reference evidence="2" key="1">
    <citation type="submission" date="2021-06" db="EMBL/GenBank/DDBJ databases">
        <authorList>
            <person name="Hodson N. C."/>
            <person name="Mongue J. A."/>
            <person name="Jaron S. K."/>
        </authorList>
    </citation>
    <scope>NUCLEOTIDE SEQUENCE</scope>
</reference>
<evidence type="ECO:0000313" key="3">
    <source>
        <dbReference type="Proteomes" id="UP000708208"/>
    </source>
</evidence>
<evidence type="ECO:0000256" key="1">
    <source>
        <dbReference type="SAM" id="MobiDB-lite"/>
    </source>
</evidence>
<dbReference type="Proteomes" id="UP000708208">
    <property type="component" value="Unassembled WGS sequence"/>
</dbReference>
<dbReference type="AlphaFoldDB" id="A0A8J2KFG2"/>
<name>A0A8J2KFG2_9HEXA</name>
<dbReference type="EMBL" id="CAJVCH010118468">
    <property type="protein sequence ID" value="CAG7725169.1"/>
    <property type="molecule type" value="Genomic_DNA"/>
</dbReference>
<comment type="caution">
    <text evidence="2">The sequence shown here is derived from an EMBL/GenBank/DDBJ whole genome shotgun (WGS) entry which is preliminary data.</text>
</comment>
<gene>
    <name evidence="2" type="ORF">AFUS01_LOCUS14145</name>
</gene>
<proteinExistence type="predicted"/>
<keyword evidence="3" id="KW-1185">Reference proteome</keyword>
<organism evidence="2 3">
    <name type="scientific">Allacma fusca</name>
    <dbReference type="NCBI Taxonomy" id="39272"/>
    <lineage>
        <taxon>Eukaryota</taxon>
        <taxon>Metazoa</taxon>
        <taxon>Ecdysozoa</taxon>
        <taxon>Arthropoda</taxon>
        <taxon>Hexapoda</taxon>
        <taxon>Collembola</taxon>
        <taxon>Symphypleona</taxon>
        <taxon>Sminthuridae</taxon>
        <taxon>Allacma</taxon>
    </lineage>
</organism>
<evidence type="ECO:0000313" key="2">
    <source>
        <dbReference type="EMBL" id="CAG7725169.1"/>
    </source>
</evidence>
<sequence length="71" mass="7804">MSRKLLVDHICGVSCKLFVVAAQASQHVPSSAEDESSPEQHPQVFSAPGLRESSNMSQGRFLNVRSMDKIF</sequence>
<accession>A0A8J2KFG2</accession>